<evidence type="ECO:0000259" key="5">
    <source>
        <dbReference type="Pfam" id="PF20209"/>
    </source>
</evidence>
<dbReference type="GO" id="GO:0000723">
    <property type="term" value="P:telomere maintenance"/>
    <property type="evidence" value="ECO:0007669"/>
    <property type="project" value="InterPro"/>
</dbReference>
<evidence type="ECO:0000313" key="7">
    <source>
        <dbReference type="Proteomes" id="UP001194468"/>
    </source>
</evidence>
<name>A0AAD4BQ74_BOLED</name>
<feature type="non-terminal residue" evidence="6">
    <location>
        <position position="1572"/>
    </location>
</feature>
<reference evidence="6" key="1">
    <citation type="submission" date="2019-10" db="EMBL/GenBank/DDBJ databases">
        <authorList>
            <consortium name="DOE Joint Genome Institute"/>
            <person name="Kuo A."/>
            <person name="Miyauchi S."/>
            <person name="Kiss E."/>
            <person name="Drula E."/>
            <person name="Kohler A."/>
            <person name="Sanchez-Garcia M."/>
            <person name="Andreopoulos B."/>
            <person name="Barry K.W."/>
            <person name="Bonito G."/>
            <person name="Buee M."/>
            <person name="Carver A."/>
            <person name="Chen C."/>
            <person name="Cichocki N."/>
            <person name="Clum A."/>
            <person name="Culley D."/>
            <person name="Crous P.W."/>
            <person name="Fauchery L."/>
            <person name="Girlanda M."/>
            <person name="Hayes R."/>
            <person name="Keri Z."/>
            <person name="LaButti K."/>
            <person name="Lipzen A."/>
            <person name="Lombard V."/>
            <person name="Magnuson J."/>
            <person name="Maillard F."/>
            <person name="Morin E."/>
            <person name="Murat C."/>
            <person name="Nolan M."/>
            <person name="Ohm R."/>
            <person name="Pangilinan J."/>
            <person name="Pereira M."/>
            <person name="Perotto S."/>
            <person name="Peter M."/>
            <person name="Riley R."/>
            <person name="Sitrit Y."/>
            <person name="Stielow B."/>
            <person name="Szollosi G."/>
            <person name="Zifcakova L."/>
            <person name="Stursova M."/>
            <person name="Spatafora J.W."/>
            <person name="Tedersoo L."/>
            <person name="Vaario L.-M."/>
            <person name="Yamada A."/>
            <person name="Yan M."/>
            <person name="Wang P."/>
            <person name="Xu J."/>
            <person name="Bruns T."/>
            <person name="Baldrian P."/>
            <person name="Vilgalys R."/>
            <person name="Henrissat B."/>
            <person name="Grigoriev I.V."/>
            <person name="Hibbett D."/>
            <person name="Nagy L.G."/>
            <person name="Martin F.M."/>
        </authorList>
    </citation>
    <scope>NUCLEOTIDE SEQUENCE</scope>
    <source>
        <strain evidence="6">BED1</strain>
    </source>
</reference>
<dbReference type="CDD" id="cd18809">
    <property type="entry name" value="SF1_C_RecD"/>
    <property type="match status" value="1"/>
</dbReference>
<dbReference type="GO" id="GO:0006310">
    <property type="term" value="P:DNA recombination"/>
    <property type="evidence" value="ECO:0007669"/>
    <property type="project" value="UniProtKB-KW"/>
</dbReference>
<dbReference type="Gene3D" id="3.40.50.300">
    <property type="entry name" value="P-loop containing nucleotide triphosphate hydrolases"/>
    <property type="match status" value="1"/>
</dbReference>
<keyword evidence="1" id="KW-0547">Nucleotide-binding</keyword>
<comment type="caution">
    <text evidence="6">The sequence shown here is derived from an EMBL/GenBank/DDBJ whole genome shotgun (WGS) entry which is preliminary data.</text>
</comment>
<reference evidence="6" key="2">
    <citation type="journal article" date="2020" name="Nat. Commun.">
        <title>Large-scale genome sequencing of mycorrhizal fungi provides insights into the early evolution of symbiotic traits.</title>
        <authorList>
            <person name="Miyauchi S."/>
            <person name="Kiss E."/>
            <person name="Kuo A."/>
            <person name="Drula E."/>
            <person name="Kohler A."/>
            <person name="Sanchez-Garcia M."/>
            <person name="Morin E."/>
            <person name="Andreopoulos B."/>
            <person name="Barry K.W."/>
            <person name="Bonito G."/>
            <person name="Buee M."/>
            <person name="Carver A."/>
            <person name="Chen C."/>
            <person name="Cichocki N."/>
            <person name="Clum A."/>
            <person name="Culley D."/>
            <person name="Crous P.W."/>
            <person name="Fauchery L."/>
            <person name="Girlanda M."/>
            <person name="Hayes R.D."/>
            <person name="Keri Z."/>
            <person name="LaButti K."/>
            <person name="Lipzen A."/>
            <person name="Lombard V."/>
            <person name="Magnuson J."/>
            <person name="Maillard F."/>
            <person name="Murat C."/>
            <person name="Nolan M."/>
            <person name="Ohm R.A."/>
            <person name="Pangilinan J."/>
            <person name="Pereira M.F."/>
            <person name="Perotto S."/>
            <person name="Peter M."/>
            <person name="Pfister S."/>
            <person name="Riley R."/>
            <person name="Sitrit Y."/>
            <person name="Stielow J.B."/>
            <person name="Szollosi G."/>
            <person name="Zifcakova L."/>
            <person name="Stursova M."/>
            <person name="Spatafora J.W."/>
            <person name="Tedersoo L."/>
            <person name="Vaario L.M."/>
            <person name="Yamada A."/>
            <person name="Yan M."/>
            <person name="Wang P."/>
            <person name="Xu J."/>
            <person name="Bruns T."/>
            <person name="Baldrian P."/>
            <person name="Vilgalys R."/>
            <person name="Dunand C."/>
            <person name="Henrissat B."/>
            <person name="Grigoriev I.V."/>
            <person name="Hibbett D."/>
            <person name="Nagy L.G."/>
            <person name="Martin F.M."/>
        </authorList>
    </citation>
    <scope>NUCLEOTIDE SEQUENCE</scope>
    <source>
        <strain evidence="6">BED1</strain>
    </source>
</reference>
<gene>
    <name evidence="6" type="ORF">L210DRAFT_3360028</name>
</gene>
<evidence type="ECO:0000256" key="2">
    <source>
        <dbReference type="SAM" id="MobiDB-lite"/>
    </source>
</evidence>
<dbReference type="GO" id="GO:0043139">
    <property type="term" value="F:5'-3' DNA helicase activity"/>
    <property type="evidence" value="ECO:0007669"/>
    <property type="project" value="UniProtKB-EC"/>
</dbReference>
<dbReference type="InterPro" id="IPR025476">
    <property type="entry name" value="Helitron_helicase-like"/>
</dbReference>
<proteinExistence type="inferred from homology"/>
<dbReference type="Pfam" id="PF05970">
    <property type="entry name" value="PIF1"/>
    <property type="match status" value="1"/>
</dbReference>
<accession>A0AAD4BQ74</accession>
<feature type="domain" description="Helitron helicase-like" evidence="4">
    <location>
        <begin position="465"/>
        <end position="538"/>
    </location>
</feature>
<organism evidence="6 7">
    <name type="scientific">Boletus edulis BED1</name>
    <dbReference type="NCBI Taxonomy" id="1328754"/>
    <lineage>
        <taxon>Eukaryota</taxon>
        <taxon>Fungi</taxon>
        <taxon>Dikarya</taxon>
        <taxon>Basidiomycota</taxon>
        <taxon>Agaricomycotina</taxon>
        <taxon>Agaricomycetes</taxon>
        <taxon>Agaricomycetidae</taxon>
        <taxon>Boletales</taxon>
        <taxon>Boletineae</taxon>
        <taxon>Boletaceae</taxon>
        <taxon>Boletoideae</taxon>
        <taxon>Boletus</taxon>
    </lineage>
</organism>
<evidence type="ECO:0000256" key="1">
    <source>
        <dbReference type="RuleBase" id="RU363044"/>
    </source>
</evidence>
<dbReference type="EMBL" id="WHUW01000019">
    <property type="protein sequence ID" value="KAF8437271.1"/>
    <property type="molecule type" value="Genomic_DNA"/>
</dbReference>
<evidence type="ECO:0000259" key="3">
    <source>
        <dbReference type="Pfam" id="PF05970"/>
    </source>
</evidence>
<keyword evidence="7" id="KW-1185">Reference proteome</keyword>
<dbReference type="InterPro" id="IPR046700">
    <property type="entry name" value="DUF6570"/>
</dbReference>
<keyword evidence="1" id="KW-0227">DNA damage</keyword>
<comment type="cofactor">
    <cofactor evidence="1">
        <name>Mg(2+)</name>
        <dbReference type="ChEBI" id="CHEBI:18420"/>
    </cofactor>
</comment>
<dbReference type="Pfam" id="PF14214">
    <property type="entry name" value="Helitron_like_N"/>
    <property type="match status" value="1"/>
</dbReference>
<feature type="domain" description="DNA helicase Pif1-like DEAD-box helicase" evidence="3">
    <location>
        <begin position="1133"/>
        <end position="1344"/>
    </location>
</feature>
<feature type="non-terminal residue" evidence="6">
    <location>
        <position position="1"/>
    </location>
</feature>
<dbReference type="Proteomes" id="UP001194468">
    <property type="component" value="Unassembled WGS sequence"/>
</dbReference>
<evidence type="ECO:0000313" key="6">
    <source>
        <dbReference type="EMBL" id="KAF8437271.1"/>
    </source>
</evidence>
<dbReference type="InterPro" id="IPR051055">
    <property type="entry name" value="PIF1_helicase"/>
</dbReference>
<evidence type="ECO:0000259" key="4">
    <source>
        <dbReference type="Pfam" id="PF14214"/>
    </source>
</evidence>
<feature type="domain" description="DUF6570" evidence="5">
    <location>
        <begin position="94"/>
        <end position="240"/>
    </location>
</feature>
<dbReference type="Pfam" id="PF20209">
    <property type="entry name" value="DUF6570"/>
    <property type="match status" value="1"/>
</dbReference>
<keyword evidence="1" id="KW-0378">Hydrolase</keyword>
<dbReference type="InterPro" id="IPR010285">
    <property type="entry name" value="DNA_helicase_pif1-like_DEAD"/>
</dbReference>
<keyword evidence="1" id="KW-0234">DNA repair</keyword>
<feature type="region of interest" description="Disordered" evidence="2">
    <location>
        <begin position="862"/>
        <end position="885"/>
    </location>
</feature>
<dbReference type="GO" id="GO:0005524">
    <property type="term" value="F:ATP binding"/>
    <property type="evidence" value="ECO:0007669"/>
    <property type="project" value="UniProtKB-KW"/>
</dbReference>
<comment type="similarity">
    <text evidence="1">Belongs to the helicase family.</text>
</comment>
<dbReference type="GO" id="GO:0006281">
    <property type="term" value="P:DNA repair"/>
    <property type="evidence" value="ECO:0007669"/>
    <property type="project" value="UniProtKB-KW"/>
</dbReference>
<comment type="catalytic activity">
    <reaction evidence="1">
        <text>ATP + H2O = ADP + phosphate + H(+)</text>
        <dbReference type="Rhea" id="RHEA:13065"/>
        <dbReference type="ChEBI" id="CHEBI:15377"/>
        <dbReference type="ChEBI" id="CHEBI:15378"/>
        <dbReference type="ChEBI" id="CHEBI:30616"/>
        <dbReference type="ChEBI" id="CHEBI:43474"/>
        <dbReference type="ChEBI" id="CHEBI:456216"/>
        <dbReference type="EC" id="5.6.2.3"/>
    </reaction>
</comment>
<dbReference type="SUPFAM" id="SSF52540">
    <property type="entry name" value="P-loop containing nucleoside triphosphate hydrolases"/>
    <property type="match status" value="2"/>
</dbReference>
<dbReference type="PANTHER" id="PTHR47642">
    <property type="entry name" value="ATP-DEPENDENT DNA HELICASE"/>
    <property type="match status" value="1"/>
</dbReference>
<dbReference type="GO" id="GO:0016787">
    <property type="term" value="F:hydrolase activity"/>
    <property type="evidence" value="ECO:0007669"/>
    <property type="project" value="UniProtKB-KW"/>
</dbReference>
<protein>
    <recommendedName>
        <fullName evidence="1">ATP-dependent DNA helicase</fullName>
        <ecNumber evidence="1">5.6.2.3</ecNumber>
    </recommendedName>
</protein>
<keyword evidence="1" id="KW-0233">DNA recombination</keyword>
<keyword evidence="1" id="KW-0067">ATP-binding</keyword>
<dbReference type="InterPro" id="IPR027417">
    <property type="entry name" value="P-loop_NTPase"/>
</dbReference>
<keyword evidence="1 6" id="KW-0347">Helicase</keyword>
<sequence length="1572" mass="177764">DVSNAATKAFIDRTGNKNMEQTTCAVCAGEFFQLETEKRLLEELEHKDLLRPSHAHPSQRLYFGMLLYEDAVSIEDGEYWGHICHSCFNDLKAGKLPSCALANNLWIGVVPHELSILSLPEQVLISRYYAASYIVKLYPRSRGAQSSSGQAFNSALRGNIASYRINTTEVARMIEGEFLPHHPNILAATIGVTLVGAKNVPDRSLPGFLRVSRERIRDALVFLKNNNPFYENIQISEENLSLLPDNSIPGQLLAVVKELPNANIIEEVDGGYIIEDDEDEELNESIDDELGEGIGIEEEDVNTMEEAPTVIPLRANGVIDPGMSDVRDDELLGCAMQNTANGSDEKYVVRRGSNFVNEYGRRTNEGEPMPGDEDHPNHLLGAFPSLFPYGCGGFEVDRPRKLSYAEHVRWALRYADKRFRLDIRFVFQVFGVLQKRQVYIHDPIAQILAGSEINLDQFDNTAGPDATSRLCRIANDPYAASRFFHFLIDVLLEEIFGIQKATMHKDLIRRTSVFGKIEGYIGTVEAQGRGTLHLHMIIWLSGAPSYPRMKELLRSDRFRERVVSYIAKHIKAHHSSLTPESLSRVPKESAVTYSRPVDPSLDIHNTQLDEHLRKLVRAVQMHTCSPACRKVKDGRVVCKRKAPFQLSDHSWIDAEGNWGPKRTIPFMNGWNPWLLNCLRANHDIKLIPNGEATKNLSFYITAYAAKNQQRSSNTSALLAKAFMYKTRLLSDKDLTTVQQLNKQLIQRCANTLTREQELSAPEVISYLMGWGDRYISHQFVPIHMNSLVRQLKSRWPEGELRNVTSEEVSLTSLHSPIHSRMYGQLLLHDQLREYIDRNERLKDLSVFDFFRHTYDAPAPVKEENSVHKRDHNPTFPYLPNTGHDNRHRVLRKQNHETMITFPGMWFPRSNDDNKRLLYYASVLALFKPWSTITDIKPADETFEEAYNCFIGSAPPSINHVLDNIQFFYESSDRAREKTGENVTFDNVEEERINKDSADEANVEMDEENCMDKTTEQQIDEALTDHFSAREAVYSDIALNLASEFKIFDVTNAIDPPLLTATNATQDQLSCLEIWTQKMSNLESQRGSRFDDESCEDSGGIESETDVSMFDEGGVSTTQDGNITTPVNEQLQSLNEDQKMAFMILSNHLRGDVPDEAKKPLLMIVTGSGGTGKTKLLSTLAADLDSRGELSSFARTATTGVASCLIGGSTLHSWAGIPARKVPRSDKWATHPSPRMAERRERNILGKKLLGVDELSLLTTETLANLAKVICIVNARHGDIDISNPFADLSVLLTGDIHQFPPVAQLRKALYTRNPQNALSELGKFIFERFETVVTLKQQMRIVDETWDAIMTRARYGHCTTSDINEIRRLVLVNPECEVPKFNEHPWDDVILITPRNCVRSRWNIASIHKHCKATGHILYLSPAEDTIGNRPTSTLERLQCARLPVEKTANLPMKTILSEGMKVMITENKKELPLAPLSRTFRTSSKPSHTVRRRQLPLTAAYAFTDFKSQGQTLDNVLVDIGKTYNFSLTPFNAYVSLSRAKSRNQIRLLRDFEDKLFTTPPSEDLVEQDRI</sequence>
<dbReference type="EC" id="5.6.2.3" evidence="1"/>
<feature type="region of interest" description="Disordered" evidence="2">
    <location>
        <begin position="1084"/>
        <end position="1105"/>
    </location>
</feature>